<dbReference type="OrthoDB" id="10067964at2759"/>
<name>A0A9Q0MTG2_9DIPT</name>
<reference evidence="2" key="1">
    <citation type="submission" date="2022-07" db="EMBL/GenBank/DDBJ databases">
        <authorList>
            <person name="Trinca V."/>
            <person name="Uliana J.V.C."/>
            <person name="Torres T.T."/>
            <person name="Ward R.J."/>
            <person name="Monesi N."/>
        </authorList>
    </citation>
    <scope>NUCLEOTIDE SEQUENCE</scope>
    <source>
        <strain evidence="2">HSMRA1968</strain>
        <tissue evidence="2">Whole embryos</tissue>
    </source>
</reference>
<sequence length="164" mass="18684">MKSIAVPIILLGYVFTISCETQQSLPDYGHKNSVLAGVDDPTYNLIEKRPERYAFGLGRRAYTYTSGGSGVKRLPVYNFGLGKRARPYGFGLGKRTQDEDSDSFQNYDIPLDLSYFDNHNKNSEASEKRARPYSFGLGKRLYSADDNEVDRRQERLYNFGLGRR</sequence>
<keyword evidence="1" id="KW-0732">Signal</keyword>
<dbReference type="PROSITE" id="PS51257">
    <property type="entry name" value="PROKAR_LIPOPROTEIN"/>
    <property type="match status" value="1"/>
</dbReference>
<evidence type="ECO:0000256" key="1">
    <source>
        <dbReference type="SAM" id="SignalP"/>
    </source>
</evidence>
<evidence type="ECO:0000313" key="3">
    <source>
        <dbReference type="Proteomes" id="UP001151699"/>
    </source>
</evidence>
<dbReference type="EMBL" id="WJQU01000003">
    <property type="protein sequence ID" value="KAJ6637379.1"/>
    <property type="molecule type" value="Genomic_DNA"/>
</dbReference>
<evidence type="ECO:0000313" key="2">
    <source>
        <dbReference type="EMBL" id="KAJ6637379.1"/>
    </source>
</evidence>
<dbReference type="Pfam" id="PF05953">
    <property type="entry name" value="Allatostatin"/>
    <property type="match status" value="5"/>
</dbReference>
<keyword evidence="3" id="KW-1185">Reference proteome</keyword>
<feature type="signal peptide" evidence="1">
    <location>
        <begin position="1"/>
        <end position="19"/>
    </location>
</feature>
<proteinExistence type="predicted"/>
<comment type="caution">
    <text evidence="2">The sequence shown here is derived from an EMBL/GenBank/DDBJ whole genome shotgun (WGS) entry which is preliminary data.</text>
</comment>
<dbReference type="Proteomes" id="UP001151699">
    <property type="component" value="Chromosome X"/>
</dbReference>
<feature type="chain" id="PRO_5040230069" evidence="1">
    <location>
        <begin position="20"/>
        <end position="164"/>
    </location>
</feature>
<accession>A0A9Q0MTG2</accession>
<gene>
    <name evidence="2" type="primary">ALLA</name>
    <name evidence="2" type="ORF">Bhyg_10109</name>
</gene>
<protein>
    <submittedName>
        <fullName evidence="2">Allatostatin-A</fullName>
    </submittedName>
</protein>
<dbReference type="GO" id="GO:0005184">
    <property type="term" value="F:neuropeptide hormone activity"/>
    <property type="evidence" value="ECO:0007669"/>
    <property type="project" value="InterPro"/>
</dbReference>
<organism evidence="2 3">
    <name type="scientific">Pseudolycoriella hygida</name>
    <dbReference type="NCBI Taxonomy" id="35572"/>
    <lineage>
        <taxon>Eukaryota</taxon>
        <taxon>Metazoa</taxon>
        <taxon>Ecdysozoa</taxon>
        <taxon>Arthropoda</taxon>
        <taxon>Hexapoda</taxon>
        <taxon>Insecta</taxon>
        <taxon>Pterygota</taxon>
        <taxon>Neoptera</taxon>
        <taxon>Endopterygota</taxon>
        <taxon>Diptera</taxon>
        <taxon>Nematocera</taxon>
        <taxon>Sciaroidea</taxon>
        <taxon>Sciaridae</taxon>
        <taxon>Pseudolycoriella</taxon>
    </lineage>
</organism>
<dbReference type="InterPro" id="IPR010276">
    <property type="entry name" value="Allatostatin"/>
</dbReference>
<dbReference type="AlphaFoldDB" id="A0A9Q0MTG2"/>